<feature type="domain" description="AB hydrolase-1" evidence="1">
    <location>
        <begin position="16"/>
        <end position="232"/>
    </location>
</feature>
<gene>
    <name evidence="2" type="ORF">NCCP1664_17260</name>
</gene>
<keyword evidence="3" id="KW-1185">Reference proteome</keyword>
<proteinExistence type="predicted"/>
<accession>A0A5A7NR02</accession>
<dbReference type="GO" id="GO:0080032">
    <property type="term" value="F:methyl jasmonate esterase activity"/>
    <property type="evidence" value="ECO:0007669"/>
    <property type="project" value="TreeGrafter"/>
</dbReference>
<dbReference type="Proteomes" id="UP000325307">
    <property type="component" value="Unassembled WGS sequence"/>
</dbReference>
<dbReference type="GO" id="GO:0080030">
    <property type="term" value="F:methyl indole-3-acetate esterase activity"/>
    <property type="evidence" value="ECO:0007669"/>
    <property type="project" value="TreeGrafter"/>
</dbReference>
<organism evidence="2 3">
    <name type="scientific">Zafaria cholistanensis</name>
    <dbReference type="NCBI Taxonomy" id="1682741"/>
    <lineage>
        <taxon>Bacteria</taxon>
        <taxon>Bacillati</taxon>
        <taxon>Actinomycetota</taxon>
        <taxon>Actinomycetes</taxon>
        <taxon>Micrococcales</taxon>
        <taxon>Micrococcaceae</taxon>
        <taxon>Zafaria</taxon>
    </lineage>
</organism>
<dbReference type="EMBL" id="BKDJ01000008">
    <property type="protein sequence ID" value="GER23230.1"/>
    <property type="molecule type" value="Genomic_DNA"/>
</dbReference>
<protein>
    <submittedName>
        <fullName evidence="2">Esterase</fullName>
    </submittedName>
</protein>
<sequence>MPETTSPETAGGGTYVLVHGAWHGAWCWRPVQRLLEAAGATVLTPTLTGLGDRAHLLTPETGLRTHVTDVVAAIESEDLREVILVGHSYAGLVATGAAALVPDRIKRLVIVDGFLPQPGEVGIDLLPERAAAHYLESARHNGGLVIDPRPLENLGVTDQQVIAELAPRLTAHPAKTYLDAVEFGLSDLPSAGQYLLCSGWATPFTRFARRAEAAGWDVAELDADHEVMVTNAGLLARHLLQSHDHALRVAV</sequence>
<comment type="caution">
    <text evidence="2">The sequence shown here is derived from an EMBL/GenBank/DDBJ whole genome shotgun (WGS) entry which is preliminary data.</text>
</comment>
<dbReference type="RefSeq" id="WP_149956843.1">
    <property type="nucleotide sequence ID" value="NZ_BKDJ01000008.1"/>
</dbReference>
<dbReference type="Pfam" id="PF12697">
    <property type="entry name" value="Abhydrolase_6"/>
    <property type="match status" value="1"/>
</dbReference>
<evidence type="ECO:0000259" key="1">
    <source>
        <dbReference type="Pfam" id="PF12697"/>
    </source>
</evidence>
<dbReference type="AlphaFoldDB" id="A0A5A7NR02"/>
<dbReference type="SUPFAM" id="SSF53474">
    <property type="entry name" value="alpha/beta-Hydrolases"/>
    <property type="match status" value="1"/>
</dbReference>
<dbReference type="OrthoDB" id="9773549at2"/>
<dbReference type="InterPro" id="IPR000073">
    <property type="entry name" value="AB_hydrolase_1"/>
</dbReference>
<dbReference type="InterPro" id="IPR045889">
    <property type="entry name" value="MES/HNL"/>
</dbReference>
<evidence type="ECO:0000313" key="3">
    <source>
        <dbReference type="Proteomes" id="UP000325307"/>
    </source>
</evidence>
<name>A0A5A7NR02_9MICC</name>
<reference evidence="2 3" key="1">
    <citation type="submission" date="2019-09" db="EMBL/GenBank/DDBJ databases">
        <title>Arthrobacter zafarii sp. nov., a moderately thermotolerant and halotolerant actinobacterium isolated from Cholistan desert soil of Pakistan.</title>
        <authorList>
            <person name="Amin A."/>
            <person name="Ahmed I."/>
            <person name="Khalid N."/>
            <person name="Schumann P."/>
            <person name="Busse H.J."/>
            <person name="Khan I.U."/>
            <person name="Li S."/>
            <person name="Li W.J."/>
        </authorList>
    </citation>
    <scope>NUCLEOTIDE SEQUENCE [LARGE SCALE GENOMIC DNA]</scope>
    <source>
        <strain evidence="2 3">NCCP-1664</strain>
    </source>
</reference>
<dbReference type="PANTHER" id="PTHR10992:SF1086">
    <property type="entry name" value="AB HYDROLASE-1 DOMAIN-CONTAINING PROTEIN"/>
    <property type="match status" value="1"/>
</dbReference>
<dbReference type="InterPro" id="IPR029058">
    <property type="entry name" value="AB_hydrolase_fold"/>
</dbReference>
<evidence type="ECO:0000313" key="2">
    <source>
        <dbReference type="EMBL" id="GER23230.1"/>
    </source>
</evidence>
<dbReference type="Gene3D" id="3.40.50.1820">
    <property type="entry name" value="alpha/beta hydrolase"/>
    <property type="match status" value="1"/>
</dbReference>
<dbReference type="PANTHER" id="PTHR10992">
    <property type="entry name" value="METHYLESTERASE FAMILY MEMBER"/>
    <property type="match status" value="1"/>
</dbReference>